<dbReference type="AlphaFoldDB" id="A0A1I5SAZ0"/>
<dbReference type="Gene3D" id="3.30.479.10">
    <property type="entry name" value="6-pyruvoyl tetrahydropterin synthase/QueD"/>
    <property type="match status" value="1"/>
</dbReference>
<proteinExistence type="inferred from homology"/>
<keyword evidence="12" id="KW-1185">Reference proteome</keyword>
<dbReference type="PANTHER" id="PTHR12589">
    <property type="entry name" value="PYRUVOYL TETRAHYDROBIOPTERIN SYNTHASE"/>
    <property type="match status" value="1"/>
</dbReference>
<dbReference type="UniPathway" id="UPA00391"/>
<dbReference type="PANTHER" id="PTHR12589:SF7">
    <property type="entry name" value="6-PYRUVOYL TETRAHYDROBIOPTERIN SYNTHASE"/>
    <property type="match status" value="1"/>
</dbReference>
<evidence type="ECO:0000313" key="11">
    <source>
        <dbReference type="EMBL" id="SFP67881.1"/>
    </source>
</evidence>
<dbReference type="GO" id="GO:0046872">
    <property type="term" value="F:metal ion binding"/>
    <property type="evidence" value="ECO:0007669"/>
    <property type="project" value="UniProtKB-KW"/>
</dbReference>
<evidence type="ECO:0000256" key="8">
    <source>
        <dbReference type="ARBA" id="ARBA00023239"/>
    </source>
</evidence>
<evidence type="ECO:0000256" key="6">
    <source>
        <dbReference type="ARBA" id="ARBA00022723"/>
    </source>
</evidence>
<dbReference type="InterPro" id="IPR038418">
    <property type="entry name" value="6-PTP_synth/QueD_sf"/>
</dbReference>
<name>A0A1I5SAZ0_9BACT</name>
<evidence type="ECO:0000256" key="5">
    <source>
        <dbReference type="ARBA" id="ARBA00018141"/>
    </source>
</evidence>
<dbReference type="EC" id="4.1.2.50" evidence="4"/>
<gene>
    <name evidence="11" type="ORF">SAMN05444277_101676</name>
</gene>
<comment type="cofactor">
    <cofactor evidence="1">
        <name>Zn(2+)</name>
        <dbReference type="ChEBI" id="CHEBI:29105"/>
    </cofactor>
</comment>
<dbReference type="Pfam" id="PF01242">
    <property type="entry name" value="PTPS"/>
    <property type="match status" value="1"/>
</dbReference>
<protein>
    <recommendedName>
        <fullName evidence="5">6-carboxy-5,6,7,8-tetrahydropterin synthase</fullName>
        <ecNumber evidence="4">4.1.2.50</ecNumber>
    </recommendedName>
    <alternativeName>
        <fullName evidence="9">Queuosine biosynthesis protein QueD</fullName>
    </alternativeName>
</protein>
<evidence type="ECO:0000313" key="12">
    <source>
        <dbReference type="Proteomes" id="UP000199031"/>
    </source>
</evidence>
<reference evidence="11 12" key="1">
    <citation type="submission" date="2016-10" db="EMBL/GenBank/DDBJ databases">
        <authorList>
            <person name="de Groot N.N."/>
        </authorList>
    </citation>
    <scope>NUCLEOTIDE SEQUENCE [LARGE SCALE GENOMIC DNA]</scope>
    <source>
        <strain evidence="11 12">DSM 28286</strain>
    </source>
</reference>
<dbReference type="GO" id="GO:0070497">
    <property type="term" value="F:6-carboxytetrahydropterin synthase activity"/>
    <property type="evidence" value="ECO:0007669"/>
    <property type="project" value="UniProtKB-EC"/>
</dbReference>
<dbReference type="FunFam" id="3.30.479.10:FF:000003">
    <property type="entry name" value="6-pyruvoyl tetrahydrobiopterin synthase"/>
    <property type="match status" value="1"/>
</dbReference>
<evidence type="ECO:0000256" key="9">
    <source>
        <dbReference type="ARBA" id="ARBA00031449"/>
    </source>
</evidence>
<evidence type="ECO:0000256" key="2">
    <source>
        <dbReference type="ARBA" id="ARBA00005061"/>
    </source>
</evidence>
<dbReference type="EMBL" id="FOXQ01000001">
    <property type="protein sequence ID" value="SFP67881.1"/>
    <property type="molecule type" value="Genomic_DNA"/>
</dbReference>
<comment type="pathway">
    <text evidence="2">Purine metabolism; 7-cyano-7-deazaguanine biosynthesis.</text>
</comment>
<evidence type="ECO:0000256" key="7">
    <source>
        <dbReference type="ARBA" id="ARBA00022833"/>
    </source>
</evidence>
<keyword evidence="7" id="KW-0862">Zinc</keyword>
<sequence>MYSLLKARSLQLAPKACVCRNFAQIFKAAMVYLTRLEHFNAAHKLYNPAWSKERNEAVFGACANENWHGHNFELFVTVKGVPDIDTGFIMDAKQLSRIIKEHVIEKLDHKNLNLDVEFLEGKMCSTENLIVEIWKQLQPHIPANVTLHSLKLYETPRIYVEYFGE</sequence>
<comment type="catalytic activity">
    <reaction evidence="10">
        <text>7,8-dihydroneopterin 3'-triphosphate + H2O = 6-carboxy-5,6,7,8-tetrahydropterin + triphosphate + acetaldehyde + 2 H(+)</text>
        <dbReference type="Rhea" id="RHEA:27966"/>
        <dbReference type="ChEBI" id="CHEBI:15343"/>
        <dbReference type="ChEBI" id="CHEBI:15377"/>
        <dbReference type="ChEBI" id="CHEBI:15378"/>
        <dbReference type="ChEBI" id="CHEBI:18036"/>
        <dbReference type="ChEBI" id="CHEBI:58462"/>
        <dbReference type="ChEBI" id="CHEBI:61032"/>
        <dbReference type="EC" id="4.1.2.50"/>
    </reaction>
</comment>
<dbReference type="STRING" id="1465490.SAMN05444277_101676"/>
<evidence type="ECO:0000256" key="1">
    <source>
        <dbReference type="ARBA" id="ARBA00001947"/>
    </source>
</evidence>
<dbReference type="SUPFAM" id="SSF55620">
    <property type="entry name" value="Tetrahydrobiopterin biosynthesis enzymes-like"/>
    <property type="match status" value="1"/>
</dbReference>
<keyword evidence="6" id="KW-0479">Metal-binding</keyword>
<evidence type="ECO:0000256" key="3">
    <source>
        <dbReference type="ARBA" id="ARBA00008900"/>
    </source>
</evidence>
<accession>A0A1I5SAZ0</accession>
<keyword evidence="8" id="KW-0456">Lyase</keyword>
<dbReference type="InterPro" id="IPR007115">
    <property type="entry name" value="6-PTP_synth/QueD"/>
</dbReference>
<dbReference type="Proteomes" id="UP000199031">
    <property type="component" value="Unassembled WGS sequence"/>
</dbReference>
<dbReference type="RefSeq" id="WP_317040510.1">
    <property type="nucleotide sequence ID" value="NZ_FOXQ01000001.1"/>
</dbReference>
<comment type="similarity">
    <text evidence="3">Belongs to the PTPS family. QueD subfamily.</text>
</comment>
<evidence type="ECO:0000256" key="4">
    <source>
        <dbReference type="ARBA" id="ARBA00012982"/>
    </source>
</evidence>
<evidence type="ECO:0000256" key="10">
    <source>
        <dbReference type="ARBA" id="ARBA00048807"/>
    </source>
</evidence>
<organism evidence="11 12">
    <name type="scientific">Parafilimonas terrae</name>
    <dbReference type="NCBI Taxonomy" id="1465490"/>
    <lineage>
        <taxon>Bacteria</taxon>
        <taxon>Pseudomonadati</taxon>
        <taxon>Bacteroidota</taxon>
        <taxon>Chitinophagia</taxon>
        <taxon>Chitinophagales</taxon>
        <taxon>Chitinophagaceae</taxon>
        <taxon>Parafilimonas</taxon>
    </lineage>
</organism>